<evidence type="ECO:0000313" key="3">
    <source>
        <dbReference type="EMBL" id="GAA1494096.1"/>
    </source>
</evidence>
<sequence length="145" mass="14520">MTKKSTSLVAAAGLVLALGAPLVGSIPANAAPAAPTSSASSTASTSGDLGPGGHVFTGNTLTITSSIHRDGVYVVSGHTTLPNKDIEIAAGSGWKAAGKTDARGDFTATLVGPENDGYAIRFGKRVTPTLFGVAYQTSWYAVPVS</sequence>
<accession>A0ABN1ZEI8</accession>
<comment type="caution">
    <text evidence="3">The sequence shown here is derived from an EMBL/GenBank/DDBJ whole genome shotgun (WGS) entry which is preliminary data.</text>
</comment>
<dbReference type="EMBL" id="BAAAJX010000013">
    <property type="protein sequence ID" value="GAA1494096.1"/>
    <property type="molecule type" value="Genomic_DNA"/>
</dbReference>
<gene>
    <name evidence="3" type="ORF">GCM10009627_24420</name>
</gene>
<feature type="signal peptide" evidence="2">
    <location>
        <begin position="1"/>
        <end position="30"/>
    </location>
</feature>
<protein>
    <recommendedName>
        <fullName evidence="5">Htaa domain-containing protein</fullName>
    </recommendedName>
</protein>
<evidence type="ECO:0000256" key="1">
    <source>
        <dbReference type="SAM" id="MobiDB-lite"/>
    </source>
</evidence>
<proteinExistence type="predicted"/>
<keyword evidence="2" id="KW-0732">Signal</keyword>
<evidence type="ECO:0000256" key="2">
    <source>
        <dbReference type="SAM" id="SignalP"/>
    </source>
</evidence>
<dbReference type="Proteomes" id="UP001501742">
    <property type="component" value="Unassembled WGS sequence"/>
</dbReference>
<organism evidence="3 4">
    <name type="scientific">Curtobacterium herbarum</name>
    <dbReference type="NCBI Taxonomy" id="150122"/>
    <lineage>
        <taxon>Bacteria</taxon>
        <taxon>Bacillati</taxon>
        <taxon>Actinomycetota</taxon>
        <taxon>Actinomycetes</taxon>
        <taxon>Micrococcales</taxon>
        <taxon>Microbacteriaceae</taxon>
        <taxon>Curtobacterium</taxon>
    </lineage>
</organism>
<feature type="chain" id="PRO_5046215111" description="Htaa domain-containing protein" evidence="2">
    <location>
        <begin position="31"/>
        <end position="145"/>
    </location>
</feature>
<evidence type="ECO:0000313" key="4">
    <source>
        <dbReference type="Proteomes" id="UP001501742"/>
    </source>
</evidence>
<keyword evidence="4" id="KW-1185">Reference proteome</keyword>
<reference evidence="3 4" key="1">
    <citation type="journal article" date="2019" name="Int. J. Syst. Evol. Microbiol.">
        <title>The Global Catalogue of Microorganisms (GCM) 10K type strain sequencing project: providing services to taxonomists for standard genome sequencing and annotation.</title>
        <authorList>
            <consortium name="The Broad Institute Genomics Platform"/>
            <consortium name="The Broad Institute Genome Sequencing Center for Infectious Disease"/>
            <person name="Wu L."/>
            <person name="Ma J."/>
        </authorList>
    </citation>
    <scope>NUCLEOTIDE SEQUENCE [LARGE SCALE GENOMIC DNA]</scope>
    <source>
        <strain evidence="3 4">JCM 12140</strain>
    </source>
</reference>
<name>A0ABN1ZEI8_9MICO</name>
<feature type="compositionally biased region" description="Low complexity" evidence="1">
    <location>
        <begin position="30"/>
        <end position="46"/>
    </location>
</feature>
<feature type="region of interest" description="Disordered" evidence="1">
    <location>
        <begin position="30"/>
        <end position="51"/>
    </location>
</feature>
<dbReference type="RefSeq" id="WP_204609903.1">
    <property type="nucleotide sequence ID" value="NZ_BAAAJX010000013.1"/>
</dbReference>
<evidence type="ECO:0008006" key="5">
    <source>
        <dbReference type="Google" id="ProtNLM"/>
    </source>
</evidence>